<dbReference type="EMBL" id="JBHTMM010000033">
    <property type="protein sequence ID" value="MFD1309117.1"/>
    <property type="molecule type" value="Genomic_DNA"/>
</dbReference>
<accession>A0ABW3XI27</accession>
<protein>
    <submittedName>
        <fullName evidence="2">Uncharacterized protein</fullName>
    </submittedName>
</protein>
<feature type="transmembrane region" description="Helical" evidence="1">
    <location>
        <begin position="12"/>
        <end position="32"/>
    </location>
</feature>
<keyword evidence="1" id="KW-1133">Transmembrane helix</keyword>
<sequence>MPRRLRTLFDQIGIIAGLAGAFAGVWIAVTGVYRPPMWVNPVAATGVVALAAVLETVVRARRPRPAPARHRRNIR</sequence>
<evidence type="ECO:0000256" key="1">
    <source>
        <dbReference type="SAM" id="Phobius"/>
    </source>
</evidence>
<proteinExistence type="predicted"/>
<name>A0ABW3XI27_9ACTN</name>
<keyword evidence="1" id="KW-0472">Membrane</keyword>
<reference evidence="3" key="1">
    <citation type="journal article" date="2019" name="Int. J. Syst. Evol. Microbiol.">
        <title>The Global Catalogue of Microorganisms (GCM) 10K type strain sequencing project: providing services to taxonomists for standard genome sequencing and annotation.</title>
        <authorList>
            <consortium name="The Broad Institute Genomics Platform"/>
            <consortium name="The Broad Institute Genome Sequencing Center for Infectious Disease"/>
            <person name="Wu L."/>
            <person name="Ma J."/>
        </authorList>
    </citation>
    <scope>NUCLEOTIDE SEQUENCE [LARGE SCALE GENOMIC DNA]</scope>
    <source>
        <strain evidence="3">CGMCC 4.7020</strain>
    </source>
</reference>
<keyword evidence="3" id="KW-1185">Reference proteome</keyword>
<feature type="transmembrane region" description="Helical" evidence="1">
    <location>
        <begin position="38"/>
        <end position="58"/>
    </location>
</feature>
<evidence type="ECO:0000313" key="3">
    <source>
        <dbReference type="Proteomes" id="UP001597058"/>
    </source>
</evidence>
<evidence type="ECO:0000313" key="2">
    <source>
        <dbReference type="EMBL" id="MFD1309117.1"/>
    </source>
</evidence>
<dbReference type="RefSeq" id="WP_381328845.1">
    <property type="nucleotide sequence ID" value="NZ_JBHTMM010000033.1"/>
</dbReference>
<organism evidence="2 3">
    <name type="scientific">Streptomyces kaempferi</name>
    <dbReference type="NCBI Taxonomy" id="333725"/>
    <lineage>
        <taxon>Bacteria</taxon>
        <taxon>Bacillati</taxon>
        <taxon>Actinomycetota</taxon>
        <taxon>Actinomycetes</taxon>
        <taxon>Kitasatosporales</taxon>
        <taxon>Streptomycetaceae</taxon>
        <taxon>Streptomyces</taxon>
    </lineage>
</organism>
<gene>
    <name evidence="2" type="ORF">ACFQ5X_25070</name>
</gene>
<keyword evidence="1" id="KW-0812">Transmembrane</keyword>
<dbReference type="Proteomes" id="UP001597058">
    <property type="component" value="Unassembled WGS sequence"/>
</dbReference>
<comment type="caution">
    <text evidence="2">The sequence shown here is derived from an EMBL/GenBank/DDBJ whole genome shotgun (WGS) entry which is preliminary data.</text>
</comment>